<organism evidence="11 12">
    <name type="scientific">Penicillium steckii</name>
    <dbReference type="NCBI Taxonomy" id="303698"/>
    <lineage>
        <taxon>Eukaryota</taxon>
        <taxon>Fungi</taxon>
        <taxon>Dikarya</taxon>
        <taxon>Ascomycota</taxon>
        <taxon>Pezizomycotina</taxon>
        <taxon>Eurotiomycetes</taxon>
        <taxon>Eurotiomycetidae</taxon>
        <taxon>Eurotiales</taxon>
        <taxon>Aspergillaceae</taxon>
        <taxon>Penicillium</taxon>
    </lineage>
</organism>
<dbReference type="PANTHER" id="PTHR30620:SF16">
    <property type="entry name" value="LYSOSOMAL BETA GLUCOSIDASE"/>
    <property type="match status" value="1"/>
</dbReference>
<keyword evidence="6" id="KW-0325">Glycoprotein</keyword>
<dbReference type="SUPFAM" id="SSF51445">
    <property type="entry name" value="(Trans)glycosidases"/>
    <property type="match status" value="1"/>
</dbReference>
<gene>
    <name evidence="11" type="ORF">PENSTE_c016G04500</name>
</gene>
<evidence type="ECO:0000259" key="10">
    <source>
        <dbReference type="Pfam" id="PF00933"/>
    </source>
</evidence>
<keyword evidence="5" id="KW-0378">Hydrolase</keyword>
<dbReference type="InterPro" id="IPR036962">
    <property type="entry name" value="Glyco_hydro_3_N_sf"/>
</dbReference>
<dbReference type="GO" id="GO:0009251">
    <property type="term" value="P:glucan catabolic process"/>
    <property type="evidence" value="ECO:0007669"/>
    <property type="project" value="TreeGrafter"/>
</dbReference>
<dbReference type="EMBL" id="MLKD01000016">
    <property type="protein sequence ID" value="OQE18997.1"/>
    <property type="molecule type" value="Genomic_DNA"/>
</dbReference>
<keyword evidence="8" id="KW-0326">Glycosidase</keyword>
<evidence type="ECO:0000313" key="11">
    <source>
        <dbReference type="EMBL" id="OQE18997.1"/>
    </source>
</evidence>
<dbReference type="Proteomes" id="UP000191285">
    <property type="component" value="Unassembled WGS sequence"/>
</dbReference>
<sequence>MPFHSSIVTIATIAFGCTALATKSEGSGLSHWEEPVPIYKKSSYCIDARVDDLLSRMTIQEKAGQLFQARINQEPLDGPEGASANALEGNTTNHMLDKHMSHFNLATGITNATETAEFMNLIKERALDSRLGIPVTISTDPRHSFTENVVRKFAEVTKEEYMAVGIRASLHPQVNLTTEPRWARIGNTWGENSTLTSQMVVEYIKGFQGDKSGTKSVKTVTKHFPDSGPMKNRENSHFVYSKNQIYPGNNFEEHLKPFKAAIAAGATEMMLYYSRSIEFSAEYFKARNYTVVRIPEEADYTLLRYNAPYEPRSDIKLDRPAVIPEVIERAAAVLGSYGSDNEAFLDVVFGITAPKGKLPFDLPRSMEAVQAQMEDVPFDTRNSVFRYGHGLSYAIPCDVKQT</sequence>
<evidence type="ECO:0000256" key="2">
    <source>
        <dbReference type="ARBA" id="ARBA00005336"/>
    </source>
</evidence>
<dbReference type="AlphaFoldDB" id="A0A1V6SY99"/>
<dbReference type="OrthoDB" id="416222at2759"/>
<accession>A0A1V6SY99</accession>
<protein>
    <recommendedName>
        <fullName evidence="3">beta-glucosidase</fullName>
        <ecNumber evidence="3">3.2.1.21</ecNumber>
    </recommendedName>
</protein>
<reference evidence="12" key="1">
    <citation type="journal article" date="2017" name="Nat. Microbiol.">
        <title>Global analysis of biosynthetic gene clusters reveals vast potential of secondary metabolite production in Penicillium species.</title>
        <authorList>
            <person name="Nielsen J.C."/>
            <person name="Grijseels S."/>
            <person name="Prigent S."/>
            <person name="Ji B."/>
            <person name="Dainat J."/>
            <person name="Nielsen K.F."/>
            <person name="Frisvad J.C."/>
            <person name="Workman M."/>
            <person name="Nielsen J."/>
        </authorList>
    </citation>
    <scope>NUCLEOTIDE SEQUENCE [LARGE SCALE GENOMIC DNA]</scope>
    <source>
        <strain evidence="12">IBT 24891</strain>
    </source>
</reference>
<dbReference type="EC" id="3.2.1.21" evidence="3"/>
<evidence type="ECO:0000256" key="4">
    <source>
        <dbReference type="ARBA" id="ARBA00022729"/>
    </source>
</evidence>
<dbReference type="Pfam" id="PF00933">
    <property type="entry name" value="Glyco_hydro_3"/>
    <property type="match status" value="1"/>
</dbReference>
<feature type="domain" description="Glycoside hydrolase family 3 N-terminal" evidence="10">
    <location>
        <begin position="144"/>
        <end position="271"/>
    </location>
</feature>
<evidence type="ECO:0000256" key="8">
    <source>
        <dbReference type="ARBA" id="ARBA00023295"/>
    </source>
</evidence>
<keyword evidence="4 9" id="KW-0732">Signal</keyword>
<feature type="chain" id="PRO_5012845160" description="beta-glucosidase" evidence="9">
    <location>
        <begin position="20"/>
        <end position="402"/>
    </location>
</feature>
<evidence type="ECO:0000256" key="7">
    <source>
        <dbReference type="ARBA" id="ARBA00023277"/>
    </source>
</evidence>
<comment type="catalytic activity">
    <reaction evidence="1">
        <text>Hydrolysis of terminal, non-reducing beta-D-glucosyl residues with release of beta-D-glucose.</text>
        <dbReference type="EC" id="3.2.1.21"/>
    </reaction>
</comment>
<dbReference type="Gene3D" id="3.40.50.1700">
    <property type="entry name" value="Glycoside hydrolase family 3 C-terminal domain"/>
    <property type="match status" value="1"/>
</dbReference>
<comment type="similarity">
    <text evidence="2">Belongs to the glycosyl hydrolase 3 family.</text>
</comment>
<dbReference type="Gene3D" id="3.20.20.300">
    <property type="entry name" value="Glycoside hydrolase, family 3, N-terminal domain"/>
    <property type="match status" value="1"/>
</dbReference>
<dbReference type="PANTHER" id="PTHR30620">
    <property type="entry name" value="PERIPLASMIC BETA-GLUCOSIDASE-RELATED"/>
    <property type="match status" value="1"/>
</dbReference>
<keyword evidence="12" id="KW-1185">Reference proteome</keyword>
<dbReference type="SUPFAM" id="SSF52279">
    <property type="entry name" value="Beta-D-glucan exohydrolase, C-terminal domain"/>
    <property type="match status" value="1"/>
</dbReference>
<dbReference type="STRING" id="303698.A0A1V6SY99"/>
<dbReference type="InterPro" id="IPR017853">
    <property type="entry name" value="GH"/>
</dbReference>
<name>A0A1V6SY99_9EURO</name>
<dbReference type="InterPro" id="IPR051915">
    <property type="entry name" value="Cellulose_Degrad_GH3"/>
</dbReference>
<proteinExistence type="inferred from homology"/>
<evidence type="ECO:0000256" key="5">
    <source>
        <dbReference type="ARBA" id="ARBA00022801"/>
    </source>
</evidence>
<evidence type="ECO:0000256" key="9">
    <source>
        <dbReference type="SAM" id="SignalP"/>
    </source>
</evidence>
<dbReference type="InterPro" id="IPR001764">
    <property type="entry name" value="Glyco_hydro_3_N"/>
</dbReference>
<evidence type="ECO:0000256" key="1">
    <source>
        <dbReference type="ARBA" id="ARBA00000448"/>
    </source>
</evidence>
<evidence type="ECO:0000256" key="6">
    <source>
        <dbReference type="ARBA" id="ARBA00023180"/>
    </source>
</evidence>
<dbReference type="GO" id="GO:0008422">
    <property type="term" value="F:beta-glucosidase activity"/>
    <property type="evidence" value="ECO:0007669"/>
    <property type="project" value="UniProtKB-EC"/>
</dbReference>
<dbReference type="InterPro" id="IPR036881">
    <property type="entry name" value="Glyco_hydro_3_C_sf"/>
</dbReference>
<evidence type="ECO:0000256" key="3">
    <source>
        <dbReference type="ARBA" id="ARBA00012744"/>
    </source>
</evidence>
<evidence type="ECO:0000313" key="12">
    <source>
        <dbReference type="Proteomes" id="UP000191285"/>
    </source>
</evidence>
<feature type="signal peptide" evidence="9">
    <location>
        <begin position="1"/>
        <end position="19"/>
    </location>
</feature>
<comment type="caution">
    <text evidence="11">The sequence shown here is derived from an EMBL/GenBank/DDBJ whole genome shotgun (WGS) entry which is preliminary data.</text>
</comment>
<keyword evidence="7" id="KW-0119">Carbohydrate metabolism</keyword>